<name>A0A5C7H1Z2_9ROSI</name>
<keyword evidence="8" id="KW-1185">Reference proteome</keyword>
<evidence type="ECO:0000313" key="8">
    <source>
        <dbReference type="Proteomes" id="UP000323000"/>
    </source>
</evidence>
<dbReference type="GO" id="GO:0051028">
    <property type="term" value="P:mRNA transport"/>
    <property type="evidence" value="ECO:0007669"/>
    <property type="project" value="UniProtKB-KW"/>
</dbReference>
<dbReference type="Gene3D" id="2.30.29.30">
    <property type="entry name" value="Pleckstrin-homology domain (PH domain)/Phosphotyrosine-binding domain (PTB)"/>
    <property type="match status" value="1"/>
</dbReference>
<dbReference type="SUPFAM" id="SSF50729">
    <property type="entry name" value="PH domain-like"/>
    <property type="match status" value="1"/>
</dbReference>
<dbReference type="InterPro" id="IPR000156">
    <property type="entry name" value="Ran_bind_dom"/>
</dbReference>
<sequence length="519" mass="57280">MKGAKRLAVSDSATDTNDSAFRNKRIMAGFRFGDHRAEPSQQRSSVTSTLDMQRAESSRQHVRALNAQFSSWVQTQLKNHPDELWEDGVRDYLAHASDIMYKFPDVVSYSDLVPLQIAEKFSDVVSWLKANAQKGGNLSASESHLAEKKLVHGTKSNEVKLSQEKTFTPAPMTSSFASSWSFTEKKLVPEIRNNEVKLSQEKIFTPTVTSSFATNVTPTTVTSSFATNVTPTTVTTSSFATNVTPTTVTSSFANPWASGVFPSSQPSVFFGNQSSIPTNHNSSNDVNDVARLVYSMCVSFEISKRTVSLMHLKELVLMSCYNESLDAHVHRILILQREKMVALGYITMFTDNLQFCMSNLEPYLCFEGLELGTVTEDESPQPSSPSVKKSEEKGIVVVHEVKCKLYLKSSDPTDKDTWKDKGTGKLSIKCKEGVSKGTKESKPTILVRNDVGKVLLNALLYQGIKTNLQKNSLVAIFHTSADDSGENGSVVARTFLIRTKTEADRDKLATAIQEYAPAS</sequence>
<dbReference type="PROSITE" id="PS50196">
    <property type="entry name" value="RANBD1"/>
    <property type="match status" value="1"/>
</dbReference>
<feature type="compositionally biased region" description="Polar residues" evidence="5">
    <location>
        <begin position="39"/>
        <end position="51"/>
    </location>
</feature>
<keyword evidence="2" id="KW-0509">mRNA transport</keyword>
<dbReference type="EMBL" id="VAHF01000011">
    <property type="protein sequence ID" value="TXG50998.1"/>
    <property type="molecule type" value="Genomic_DNA"/>
</dbReference>
<gene>
    <name evidence="7" type="ORF">EZV62_023522</name>
</gene>
<dbReference type="SMART" id="SM00160">
    <property type="entry name" value="RanBD"/>
    <property type="match status" value="1"/>
</dbReference>
<evidence type="ECO:0000256" key="3">
    <source>
        <dbReference type="ARBA" id="ARBA00023010"/>
    </source>
</evidence>
<feature type="domain" description="RanBD1" evidence="6">
    <location>
        <begin position="389"/>
        <end position="519"/>
    </location>
</feature>
<protein>
    <recommendedName>
        <fullName evidence="6">RanBD1 domain-containing protein</fullName>
    </recommendedName>
</protein>
<dbReference type="OrthoDB" id="185618at2759"/>
<dbReference type="PANTHER" id="PTHR23138">
    <property type="entry name" value="RAN BINDING PROTEIN"/>
    <property type="match status" value="1"/>
</dbReference>
<evidence type="ECO:0000256" key="1">
    <source>
        <dbReference type="ARBA" id="ARBA00004567"/>
    </source>
</evidence>
<dbReference type="Pfam" id="PF00638">
    <property type="entry name" value="Ran_BP1"/>
    <property type="match status" value="1"/>
</dbReference>
<dbReference type="PANTHER" id="PTHR23138:SF141">
    <property type="entry name" value="NUCLEAR PORE COMPLEX PROTEIN NUP50"/>
    <property type="match status" value="1"/>
</dbReference>
<keyword evidence="2" id="KW-0813">Transport</keyword>
<evidence type="ECO:0000256" key="4">
    <source>
        <dbReference type="ARBA" id="ARBA00023132"/>
    </source>
</evidence>
<proteinExistence type="predicted"/>
<comment type="subcellular location">
    <subcellularLocation>
        <location evidence="1">Nucleus</location>
        <location evidence="1">Nuclear pore complex</location>
    </subcellularLocation>
</comment>
<dbReference type="InterPro" id="IPR045255">
    <property type="entry name" value="RanBP1-like"/>
</dbReference>
<keyword evidence="3" id="KW-0811">Translocation</keyword>
<keyword evidence="4" id="KW-0906">Nuclear pore complex</keyword>
<keyword evidence="4" id="KW-0653">Protein transport</keyword>
<keyword evidence="4" id="KW-0539">Nucleus</keyword>
<dbReference type="GO" id="GO:0005643">
    <property type="term" value="C:nuclear pore"/>
    <property type="evidence" value="ECO:0007669"/>
    <property type="project" value="UniProtKB-SubCell"/>
</dbReference>
<evidence type="ECO:0000256" key="2">
    <source>
        <dbReference type="ARBA" id="ARBA00022816"/>
    </source>
</evidence>
<dbReference type="InterPro" id="IPR011993">
    <property type="entry name" value="PH-like_dom_sf"/>
</dbReference>
<dbReference type="Proteomes" id="UP000323000">
    <property type="component" value="Chromosome 11"/>
</dbReference>
<comment type="caution">
    <text evidence="7">The sequence shown here is derived from an EMBL/GenBank/DDBJ whole genome shotgun (WGS) entry which is preliminary data.</text>
</comment>
<evidence type="ECO:0000313" key="7">
    <source>
        <dbReference type="EMBL" id="TXG50998.1"/>
    </source>
</evidence>
<accession>A0A5C7H1Z2</accession>
<organism evidence="7 8">
    <name type="scientific">Acer yangbiense</name>
    <dbReference type="NCBI Taxonomy" id="1000413"/>
    <lineage>
        <taxon>Eukaryota</taxon>
        <taxon>Viridiplantae</taxon>
        <taxon>Streptophyta</taxon>
        <taxon>Embryophyta</taxon>
        <taxon>Tracheophyta</taxon>
        <taxon>Spermatophyta</taxon>
        <taxon>Magnoliopsida</taxon>
        <taxon>eudicotyledons</taxon>
        <taxon>Gunneridae</taxon>
        <taxon>Pentapetalae</taxon>
        <taxon>rosids</taxon>
        <taxon>malvids</taxon>
        <taxon>Sapindales</taxon>
        <taxon>Sapindaceae</taxon>
        <taxon>Hippocastanoideae</taxon>
        <taxon>Acereae</taxon>
        <taxon>Acer</taxon>
    </lineage>
</organism>
<reference evidence="8" key="1">
    <citation type="journal article" date="2019" name="Gigascience">
        <title>De novo genome assembly of the endangered Acer yangbiense, a plant species with extremely small populations endemic to Yunnan Province, China.</title>
        <authorList>
            <person name="Yang J."/>
            <person name="Wariss H.M."/>
            <person name="Tao L."/>
            <person name="Zhang R."/>
            <person name="Yun Q."/>
            <person name="Hollingsworth P."/>
            <person name="Dao Z."/>
            <person name="Luo G."/>
            <person name="Guo H."/>
            <person name="Ma Y."/>
            <person name="Sun W."/>
        </authorList>
    </citation>
    <scope>NUCLEOTIDE SEQUENCE [LARGE SCALE GENOMIC DNA]</scope>
    <source>
        <strain evidence="8">cv. Malutang</strain>
    </source>
</reference>
<evidence type="ECO:0000259" key="6">
    <source>
        <dbReference type="PROSITE" id="PS50196"/>
    </source>
</evidence>
<evidence type="ECO:0000256" key="5">
    <source>
        <dbReference type="SAM" id="MobiDB-lite"/>
    </source>
</evidence>
<dbReference type="CDD" id="cd13170">
    <property type="entry name" value="RanBD_NUP50"/>
    <property type="match status" value="1"/>
</dbReference>
<dbReference type="AlphaFoldDB" id="A0A5C7H1Z2"/>
<feature type="region of interest" description="Disordered" evidence="5">
    <location>
        <begin position="32"/>
        <end position="51"/>
    </location>
</feature>
<dbReference type="GO" id="GO:0015031">
    <property type="term" value="P:protein transport"/>
    <property type="evidence" value="ECO:0007669"/>
    <property type="project" value="UniProtKB-KW"/>
</dbReference>